<sequence length="52" mass="5878">QLLISKEPIHSIQKIIQNLNNLDVNSLQVIYNQLSKVIENICSPNKTFQAGD</sequence>
<gene>
    <name evidence="1" type="ORF">RPERSI_LOCUS8876</name>
</gene>
<comment type="caution">
    <text evidence="1">The sequence shown here is derived from an EMBL/GenBank/DDBJ whole genome shotgun (WGS) entry which is preliminary data.</text>
</comment>
<accession>A0ACA9NU46</accession>
<organism evidence="1 2">
    <name type="scientific">Racocetra persica</name>
    <dbReference type="NCBI Taxonomy" id="160502"/>
    <lineage>
        <taxon>Eukaryota</taxon>
        <taxon>Fungi</taxon>
        <taxon>Fungi incertae sedis</taxon>
        <taxon>Mucoromycota</taxon>
        <taxon>Glomeromycotina</taxon>
        <taxon>Glomeromycetes</taxon>
        <taxon>Diversisporales</taxon>
        <taxon>Gigasporaceae</taxon>
        <taxon>Racocetra</taxon>
    </lineage>
</organism>
<dbReference type="EMBL" id="CAJVQC010016330">
    <property type="protein sequence ID" value="CAG8675565.1"/>
    <property type="molecule type" value="Genomic_DNA"/>
</dbReference>
<feature type="non-terminal residue" evidence="1">
    <location>
        <position position="1"/>
    </location>
</feature>
<protein>
    <submittedName>
        <fullName evidence="1">11640_t:CDS:1</fullName>
    </submittedName>
</protein>
<evidence type="ECO:0000313" key="2">
    <source>
        <dbReference type="Proteomes" id="UP000789920"/>
    </source>
</evidence>
<proteinExistence type="predicted"/>
<name>A0ACA9NU46_9GLOM</name>
<reference evidence="1" key="1">
    <citation type="submission" date="2021-06" db="EMBL/GenBank/DDBJ databases">
        <authorList>
            <person name="Kallberg Y."/>
            <person name="Tangrot J."/>
            <person name="Rosling A."/>
        </authorList>
    </citation>
    <scope>NUCLEOTIDE SEQUENCE</scope>
    <source>
        <strain evidence="1">MA461A</strain>
    </source>
</reference>
<evidence type="ECO:0000313" key="1">
    <source>
        <dbReference type="EMBL" id="CAG8675565.1"/>
    </source>
</evidence>
<keyword evidence="2" id="KW-1185">Reference proteome</keyword>
<dbReference type="Proteomes" id="UP000789920">
    <property type="component" value="Unassembled WGS sequence"/>
</dbReference>